<dbReference type="Proteomes" id="UP000031668">
    <property type="component" value="Unassembled WGS sequence"/>
</dbReference>
<evidence type="ECO:0000313" key="2">
    <source>
        <dbReference type="Proteomes" id="UP000031668"/>
    </source>
</evidence>
<dbReference type="AlphaFoldDB" id="A0A0C2MQQ1"/>
<proteinExistence type="predicted"/>
<comment type="caution">
    <text evidence="1">The sequence shown here is derived from an EMBL/GenBank/DDBJ whole genome shotgun (WGS) entry which is preliminary data.</text>
</comment>
<keyword evidence="2" id="KW-1185">Reference proteome</keyword>
<organism evidence="1 2">
    <name type="scientific">Thelohanellus kitauei</name>
    <name type="common">Myxosporean</name>
    <dbReference type="NCBI Taxonomy" id="669202"/>
    <lineage>
        <taxon>Eukaryota</taxon>
        <taxon>Metazoa</taxon>
        <taxon>Cnidaria</taxon>
        <taxon>Myxozoa</taxon>
        <taxon>Myxosporea</taxon>
        <taxon>Bivalvulida</taxon>
        <taxon>Platysporina</taxon>
        <taxon>Myxobolidae</taxon>
        <taxon>Thelohanellus</taxon>
    </lineage>
</organism>
<dbReference type="EMBL" id="JWZT01004477">
    <property type="protein sequence ID" value="KII63987.1"/>
    <property type="molecule type" value="Genomic_DNA"/>
</dbReference>
<protein>
    <submittedName>
        <fullName evidence="1">Uncharacterized protein</fullName>
    </submittedName>
</protein>
<name>A0A0C2MQQ1_THEKT</name>
<accession>A0A0C2MQQ1</accession>
<reference evidence="1 2" key="1">
    <citation type="journal article" date="2014" name="Genome Biol. Evol.">
        <title>The genome of the myxosporean Thelohanellus kitauei shows adaptations to nutrient acquisition within its fish host.</title>
        <authorList>
            <person name="Yang Y."/>
            <person name="Xiong J."/>
            <person name="Zhou Z."/>
            <person name="Huo F."/>
            <person name="Miao W."/>
            <person name="Ran C."/>
            <person name="Liu Y."/>
            <person name="Zhang J."/>
            <person name="Feng J."/>
            <person name="Wang M."/>
            <person name="Wang M."/>
            <person name="Wang L."/>
            <person name="Yao B."/>
        </authorList>
    </citation>
    <scope>NUCLEOTIDE SEQUENCE [LARGE SCALE GENOMIC DNA]</scope>
    <source>
        <strain evidence="1">Wuqing</strain>
    </source>
</reference>
<evidence type="ECO:0000313" key="1">
    <source>
        <dbReference type="EMBL" id="KII63987.1"/>
    </source>
</evidence>
<gene>
    <name evidence="1" type="ORF">RF11_08796</name>
</gene>
<sequence length="122" mass="13760">MEIAVLEFLMVQSSQKVQDYQHHISISITKSPTVIKCTLVTSKVSKMDLVFDDSAPYLQGNKRVNGHHGNGRIWEKDCCHYEEPERTGGKNDTGSGYESELSISHLDRSNSHPTSFILFISF</sequence>